<organism evidence="1 2">
    <name type="scientific">Symbiodinium necroappetens</name>
    <dbReference type="NCBI Taxonomy" id="1628268"/>
    <lineage>
        <taxon>Eukaryota</taxon>
        <taxon>Sar</taxon>
        <taxon>Alveolata</taxon>
        <taxon>Dinophyceae</taxon>
        <taxon>Suessiales</taxon>
        <taxon>Symbiodiniaceae</taxon>
        <taxon>Symbiodinium</taxon>
    </lineage>
</organism>
<evidence type="ECO:0000313" key="1">
    <source>
        <dbReference type="EMBL" id="CAE7942488.1"/>
    </source>
</evidence>
<dbReference type="OrthoDB" id="10495224at2759"/>
<keyword evidence="2" id="KW-1185">Reference proteome</keyword>
<reference evidence="1" key="1">
    <citation type="submission" date="2021-02" db="EMBL/GenBank/DDBJ databases">
        <authorList>
            <person name="Dougan E. K."/>
            <person name="Rhodes N."/>
            <person name="Thang M."/>
            <person name="Chan C."/>
        </authorList>
    </citation>
    <scope>NUCLEOTIDE SEQUENCE</scope>
</reference>
<accession>A0A813CFR5</accession>
<gene>
    <name evidence="1" type="ORF">SNEC2469_LOCUS34686</name>
</gene>
<protein>
    <submittedName>
        <fullName evidence="1">Uncharacterized protein</fullName>
    </submittedName>
</protein>
<dbReference type="EMBL" id="CAJNJA010096856">
    <property type="protein sequence ID" value="CAE7942488.1"/>
    <property type="molecule type" value="Genomic_DNA"/>
</dbReference>
<proteinExistence type="predicted"/>
<name>A0A813CFR5_9DINO</name>
<dbReference type="AlphaFoldDB" id="A0A813CFR5"/>
<dbReference type="Proteomes" id="UP000601435">
    <property type="component" value="Unassembled WGS sequence"/>
</dbReference>
<evidence type="ECO:0000313" key="2">
    <source>
        <dbReference type="Proteomes" id="UP000601435"/>
    </source>
</evidence>
<comment type="caution">
    <text evidence="1">The sequence shown here is derived from an EMBL/GenBank/DDBJ whole genome shotgun (WGS) entry which is preliminary data.</text>
</comment>
<feature type="non-terminal residue" evidence="1">
    <location>
        <position position="1"/>
    </location>
</feature>
<sequence length="233" mass="26518">MYDGVAETLPDRFVRRGRASKPGEEWDVSDVEPEEVGAWLDSTGKGPAWSLLHCDEGRRIRKYLDPGTVNDLYQHYLACRMMYSTFLRVYQSRWSDILKFRNKTLFSQCELCFQFKKALANPRATVEFKLGQMVHYRAHLHGQFSDRSVLWTLGELAALDECNIIVASMDGMDQAKFRLPRDPSLRSSATLSLGLSRLHVAMTQSTHHFTTKSLHCKVFFGASQAHGARVLGN</sequence>